<dbReference type="Proteomes" id="UP001277972">
    <property type="component" value="Unassembled WGS sequence"/>
</dbReference>
<protein>
    <submittedName>
        <fullName evidence="1">Uncharacterized protein</fullName>
    </submittedName>
</protein>
<evidence type="ECO:0000313" key="2">
    <source>
        <dbReference type="Proteomes" id="UP001277972"/>
    </source>
</evidence>
<sequence length="158" mass="18378">MPKDTKLGKEKFTKRHKLTIKNYTHDDVEGFPGFTFRLIWTRDVHQEYDETPRLEPQQEDTKKSRGIGNGGNKRHFDVEVRLLTPENEDLYVGFFTHDFIAPPGDNGQKHDTLINFDVNTWNFYRKYMVIENETPTEKIEIIGPLPAKAKGIVEAISQ</sequence>
<comment type="caution">
    <text evidence="1">The sequence shown here is derived from an EMBL/GenBank/DDBJ whole genome shotgun (WGS) entry which is preliminary data.</text>
</comment>
<keyword evidence="2" id="KW-1185">Reference proteome</keyword>
<name>A0ACC6M1I3_9BACI</name>
<gene>
    <name evidence="1" type="ORF">SH601_02075</name>
</gene>
<dbReference type="EMBL" id="JAWZSR010000001">
    <property type="protein sequence ID" value="MDX8044761.1"/>
    <property type="molecule type" value="Genomic_DNA"/>
</dbReference>
<accession>A0ACC6M1I3</accession>
<proteinExistence type="predicted"/>
<evidence type="ECO:0000313" key="1">
    <source>
        <dbReference type="EMBL" id="MDX8044761.1"/>
    </source>
</evidence>
<organism evidence="1 2">
    <name type="scientific">Gracilibacillus pellucidus</name>
    <dbReference type="NCBI Taxonomy" id="3095368"/>
    <lineage>
        <taxon>Bacteria</taxon>
        <taxon>Bacillati</taxon>
        <taxon>Bacillota</taxon>
        <taxon>Bacilli</taxon>
        <taxon>Bacillales</taxon>
        <taxon>Bacillaceae</taxon>
        <taxon>Gracilibacillus</taxon>
    </lineage>
</organism>
<reference evidence="1" key="1">
    <citation type="submission" date="2023-11" db="EMBL/GenBank/DDBJ databases">
        <title>Gracilibacillus pellucida a moderately halophilic bacterium isolated from saline soil in Xinjiang province.</title>
        <authorList>
            <person name="Zhang Z."/>
            <person name="Tan F."/>
            <person name="Wang Y."/>
            <person name="Xia M."/>
        </authorList>
    </citation>
    <scope>NUCLEOTIDE SEQUENCE</scope>
    <source>
        <strain evidence="1">S3-1-1</strain>
    </source>
</reference>